<reference evidence="1" key="1">
    <citation type="submission" date="2016-01" db="EMBL/GenBank/DDBJ databases">
        <authorList>
            <person name="Peeters C."/>
        </authorList>
    </citation>
    <scope>NUCLEOTIDE SEQUENCE</scope>
    <source>
        <strain evidence="1">LMG 29321</strain>
    </source>
</reference>
<name>A0A158EK15_9BURK</name>
<gene>
    <name evidence="1" type="ORF">AWB78_08498</name>
</gene>
<keyword evidence="2" id="KW-1185">Reference proteome</keyword>
<dbReference type="EMBL" id="FCOX02000190">
    <property type="protein sequence ID" value="SAL07251.1"/>
    <property type="molecule type" value="Genomic_DNA"/>
</dbReference>
<organism evidence="1 2">
    <name type="scientific">Caballeronia calidae</name>
    <dbReference type="NCBI Taxonomy" id="1777139"/>
    <lineage>
        <taxon>Bacteria</taxon>
        <taxon>Pseudomonadati</taxon>
        <taxon>Pseudomonadota</taxon>
        <taxon>Betaproteobacteria</taxon>
        <taxon>Burkholderiales</taxon>
        <taxon>Burkholderiaceae</taxon>
        <taxon>Caballeronia</taxon>
    </lineage>
</organism>
<proteinExistence type="predicted"/>
<evidence type="ECO:0000313" key="1">
    <source>
        <dbReference type="EMBL" id="SAL07251.1"/>
    </source>
</evidence>
<dbReference type="RefSeq" id="WP_062613057.1">
    <property type="nucleotide sequence ID" value="NZ_FCOX02000190.1"/>
</dbReference>
<dbReference type="OrthoDB" id="9796012at2"/>
<accession>A0A158EK15</accession>
<protein>
    <recommendedName>
        <fullName evidence="3">Transposase IS4-like domain-containing protein</fullName>
    </recommendedName>
</protein>
<evidence type="ECO:0008006" key="3">
    <source>
        <dbReference type="Google" id="ProtNLM"/>
    </source>
</evidence>
<evidence type="ECO:0000313" key="2">
    <source>
        <dbReference type="Proteomes" id="UP000071859"/>
    </source>
</evidence>
<dbReference type="AlphaFoldDB" id="A0A158EK15"/>
<dbReference type="Proteomes" id="UP000071859">
    <property type="component" value="Unassembled WGS sequence"/>
</dbReference>
<sequence>MQFEHFELLGKQDLLMLIRVITPEGSVRELATGLLDDTAWSAVDFTALCQRWRIEEAFKRLKHRLHLQVVSELLDRACVGSER</sequence>
<comment type="caution">
    <text evidence="1">The sequence shown here is derived from an EMBL/GenBank/DDBJ whole genome shotgun (WGS) entry which is preliminary data.</text>
</comment>